<protein>
    <submittedName>
        <fullName evidence="1">Uncharacterized protein</fullName>
    </submittedName>
</protein>
<dbReference type="Proteomes" id="UP000499080">
    <property type="component" value="Unassembled WGS sequence"/>
</dbReference>
<keyword evidence="2" id="KW-1185">Reference proteome</keyword>
<reference evidence="1 2" key="1">
    <citation type="journal article" date="2019" name="Sci. Rep.">
        <title>Orb-weaving spider Araneus ventricosus genome elucidates the spidroin gene catalogue.</title>
        <authorList>
            <person name="Kono N."/>
            <person name="Nakamura H."/>
            <person name="Ohtoshi R."/>
            <person name="Moran D.A.P."/>
            <person name="Shinohara A."/>
            <person name="Yoshida Y."/>
            <person name="Fujiwara M."/>
            <person name="Mori M."/>
            <person name="Tomita M."/>
            <person name="Arakawa K."/>
        </authorList>
    </citation>
    <scope>NUCLEOTIDE SEQUENCE [LARGE SCALE GENOMIC DNA]</scope>
</reference>
<gene>
    <name evidence="1" type="ORF">AVEN_28384_1</name>
</gene>
<proteinExistence type="predicted"/>
<sequence>MDPKKGLQRQLSKRRTKTCLTRFGRNHVPAHCLVEITSLPIEQFSVAVFTSLFQENLVPDKCSVYFRKRPLGHREAIRRKRPVMLSDGVILLHYNTPRLLAKLKNCCKSSSGKSGVTPIQTRFGTQSGFQTLIWNKVLFKQ</sequence>
<evidence type="ECO:0000313" key="2">
    <source>
        <dbReference type="Proteomes" id="UP000499080"/>
    </source>
</evidence>
<comment type="caution">
    <text evidence="1">The sequence shown here is derived from an EMBL/GenBank/DDBJ whole genome shotgun (WGS) entry which is preliminary data.</text>
</comment>
<dbReference type="EMBL" id="BGPR01003593">
    <property type="protein sequence ID" value="GBM90054.1"/>
    <property type="molecule type" value="Genomic_DNA"/>
</dbReference>
<name>A0A4Y2JJC5_ARAVE</name>
<dbReference type="AlphaFoldDB" id="A0A4Y2JJC5"/>
<accession>A0A4Y2JJC5</accession>
<evidence type="ECO:0000313" key="1">
    <source>
        <dbReference type="EMBL" id="GBM90054.1"/>
    </source>
</evidence>
<organism evidence="1 2">
    <name type="scientific">Araneus ventricosus</name>
    <name type="common">Orbweaver spider</name>
    <name type="synonym">Epeira ventricosa</name>
    <dbReference type="NCBI Taxonomy" id="182803"/>
    <lineage>
        <taxon>Eukaryota</taxon>
        <taxon>Metazoa</taxon>
        <taxon>Ecdysozoa</taxon>
        <taxon>Arthropoda</taxon>
        <taxon>Chelicerata</taxon>
        <taxon>Arachnida</taxon>
        <taxon>Araneae</taxon>
        <taxon>Araneomorphae</taxon>
        <taxon>Entelegynae</taxon>
        <taxon>Araneoidea</taxon>
        <taxon>Araneidae</taxon>
        <taxon>Araneus</taxon>
    </lineage>
</organism>